<reference evidence="2 3" key="1">
    <citation type="journal article" date="2020" name="ISME J.">
        <title>Uncovering the hidden diversity of litter-decomposition mechanisms in mushroom-forming fungi.</title>
        <authorList>
            <person name="Floudas D."/>
            <person name="Bentzer J."/>
            <person name="Ahren D."/>
            <person name="Johansson T."/>
            <person name="Persson P."/>
            <person name="Tunlid A."/>
        </authorList>
    </citation>
    <scope>NUCLEOTIDE SEQUENCE [LARGE SCALE GENOMIC DNA]</scope>
    <source>
        <strain evidence="2 3">CBS 406.79</strain>
    </source>
</reference>
<evidence type="ECO:0000313" key="3">
    <source>
        <dbReference type="Proteomes" id="UP000518752"/>
    </source>
</evidence>
<proteinExistence type="predicted"/>
<comment type="caution">
    <text evidence="2">The sequence shown here is derived from an EMBL/GenBank/DDBJ whole genome shotgun (WGS) entry which is preliminary data.</text>
</comment>
<name>A0A8H5MF37_9AGAR</name>
<protein>
    <submittedName>
        <fullName evidence="2">Uncharacterized protein</fullName>
    </submittedName>
</protein>
<dbReference type="OrthoDB" id="2014058at2759"/>
<dbReference type="Proteomes" id="UP000518752">
    <property type="component" value="Unassembled WGS sequence"/>
</dbReference>
<keyword evidence="3" id="KW-1185">Reference proteome</keyword>
<sequence>MPAIVHRVPWRALLRPSFARLASTPSAIKSTSLPLEIDTDPEPLPNYEYGPPISRQYLSPHGWDDMQLRRNFGDPLPEHDELLSMWGPDIPPPGVNPRRALTHFMLAAAGFTGIFFSIKWFLTPEPHFVRRTYPHEGLVTELGGLPDNKARVEEESEE</sequence>
<dbReference type="EMBL" id="JAACJN010000009">
    <property type="protein sequence ID" value="KAF5391688.1"/>
    <property type="molecule type" value="Genomic_DNA"/>
</dbReference>
<feature type="transmembrane region" description="Helical" evidence="1">
    <location>
        <begin position="101"/>
        <end position="122"/>
    </location>
</feature>
<keyword evidence="1" id="KW-0812">Transmembrane</keyword>
<organism evidence="2 3">
    <name type="scientific">Collybiopsis confluens</name>
    <dbReference type="NCBI Taxonomy" id="2823264"/>
    <lineage>
        <taxon>Eukaryota</taxon>
        <taxon>Fungi</taxon>
        <taxon>Dikarya</taxon>
        <taxon>Basidiomycota</taxon>
        <taxon>Agaricomycotina</taxon>
        <taxon>Agaricomycetes</taxon>
        <taxon>Agaricomycetidae</taxon>
        <taxon>Agaricales</taxon>
        <taxon>Marasmiineae</taxon>
        <taxon>Omphalotaceae</taxon>
        <taxon>Collybiopsis</taxon>
    </lineage>
</organism>
<dbReference type="InterPro" id="IPR008699">
    <property type="entry name" value="NDUFB8"/>
</dbReference>
<keyword evidence="1" id="KW-0472">Membrane</keyword>
<dbReference type="GO" id="GO:0005739">
    <property type="term" value="C:mitochondrion"/>
    <property type="evidence" value="ECO:0007669"/>
    <property type="project" value="InterPro"/>
</dbReference>
<dbReference type="AlphaFoldDB" id="A0A8H5MF37"/>
<evidence type="ECO:0000313" key="2">
    <source>
        <dbReference type="EMBL" id="KAF5391688.1"/>
    </source>
</evidence>
<accession>A0A8H5MF37</accession>
<gene>
    <name evidence="2" type="ORF">D9757_002397</name>
</gene>
<dbReference type="PANTHER" id="PTHR12840">
    <property type="entry name" value="NADH-UBIQUINONE OXIDOREDUCTASE ASHI SUBUNIT"/>
    <property type="match status" value="1"/>
</dbReference>
<evidence type="ECO:0000256" key="1">
    <source>
        <dbReference type="SAM" id="Phobius"/>
    </source>
</evidence>
<dbReference type="PANTHER" id="PTHR12840:SF1">
    <property type="entry name" value="NADH DEHYDROGENASE [UBIQUINONE] 1 BETA SUBCOMPLEX SUBUNIT 8, MITOCHONDRIAL"/>
    <property type="match status" value="1"/>
</dbReference>
<keyword evidence="1" id="KW-1133">Transmembrane helix</keyword>